<gene>
    <name evidence="3" type="ORF">CLCOS_12680</name>
    <name evidence="2" type="ORF">WX73_00562</name>
</gene>
<evidence type="ECO:0000256" key="1">
    <source>
        <dbReference type="SAM" id="Phobius"/>
    </source>
</evidence>
<keyword evidence="1" id="KW-0812">Transmembrane</keyword>
<dbReference type="Proteomes" id="UP000093694">
    <property type="component" value="Unassembled WGS sequence"/>
</dbReference>
<evidence type="ECO:0000313" key="2">
    <source>
        <dbReference type="EMBL" id="OAA92893.1"/>
    </source>
</evidence>
<reference evidence="2 4" key="1">
    <citation type="journal article" date="2015" name="Biotechnol. Bioeng.">
        <title>Genome sequence and phenotypic characterization of Caulobacter segnis.</title>
        <authorList>
            <person name="Patel S."/>
            <person name="Fletcher B."/>
            <person name="Scott D.C."/>
            <person name="Ely B."/>
        </authorList>
    </citation>
    <scope>NUCLEOTIDE SEQUENCE [LARGE SCALE GENOMIC DNA]</scope>
    <source>
        <strain evidence="2 4">PS02</strain>
    </source>
</reference>
<keyword evidence="5" id="KW-1185">Reference proteome</keyword>
<feature type="transmembrane region" description="Helical" evidence="1">
    <location>
        <begin position="52"/>
        <end position="70"/>
    </location>
</feature>
<keyword evidence="1" id="KW-1133">Transmembrane helix</keyword>
<sequence>MGGTIILLSILMLFIILGVVFSLGKGAFLISGYNMFSKEEKAEYDEKALCKFMGKSMFAIAFSVFLWGLSSLIKQHILFVIGLILFLGTVIFILVYSNTKNRFKKY</sequence>
<dbReference type="EMBL" id="LROR01000036">
    <property type="protein sequence ID" value="OBR95835.1"/>
    <property type="molecule type" value="Genomic_DNA"/>
</dbReference>
<dbReference type="PATRIC" id="fig|1705578.3.peg.944"/>
<proteinExistence type="predicted"/>
<name>A0A166SX73_9CLOT</name>
<dbReference type="Proteomes" id="UP000077384">
    <property type="component" value="Unassembled WGS sequence"/>
</dbReference>
<feature type="transmembrane region" description="Helical" evidence="1">
    <location>
        <begin position="6"/>
        <end position="31"/>
    </location>
</feature>
<dbReference type="RefSeq" id="WP_063601316.1">
    <property type="nucleotide sequence ID" value="NZ_LITQ01000016.1"/>
</dbReference>
<dbReference type="EMBL" id="LITQ01000016">
    <property type="protein sequence ID" value="OAA92893.1"/>
    <property type="molecule type" value="Genomic_DNA"/>
</dbReference>
<keyword evidence="1" id="KW-0472">Membrane</keyword>
<accession>A0A166SX73</accession>
<dbReference type="Pfam" id="PF12650">
    <property type="entry name" value="DUF3784"/>
    <property type="match status" value="1"/>
</dbReference>
<dbReference type="AlphaFoldDB" id="A0A166SX73"/>
<protein>
    <recommendedName>
        <fullName evidence="6">DUF3784 domain-containing protein</fullName>
    </recommendedName>
</protein>
<evidence type="ECO:0000313" key="5">
    <source>
        <dbReference type="Proteomes" id="UP000093694"/>
    </source>
</evidence>
<organism evidence="2 4">
    <name type="scientific">Clostridium coskatii</name>
    <dbReference type="NCBI Taxonomy" id="1705578"/>
    <lineage>
        <taxon>Bacteria</taxon>
        <taxon>Bacillati</taxon>
        <taxon>Bacillota</taxon>
        <taxon>Clostridia</taxon>
        <taxon>Eubacteriales</taxon>
        <taxon>Clostridiaceae</taxon>
        <taxon>Clostridium</taxon>
    </lineage>
</organism>
<evidence type="ECO:0000313" key="3">
    <source>
        <dbReference type="EMBL" id="OBR95835.1"/>
    </source>
</evidence>
<evidence type="ECO:0000313" key="4">
    <source>
        <dbReference type="Proteomes" id="UP000077384"/>
    </source>
</evidence>
<feature type="transmembrane region" description="Helical" evidence="1">
    <location>
        <begin position="76"/>
        <end position="96"/>
    </location>
</feature>
<comment type="caution">
    <text evidence="2">The sequence shown here is derived from an EMBL/GenBank/DDBJ whole genome shotgun (WGS) entry which is preliminary data.</text>
</comment>
<dbReference type="InterPro" id="IPR017259">
    <property type="entry name" value="UCP037672"/>
</dbReference>
<evidence type="ECO:0008006" key="6">
    <source>
        <dbReference type="Google" id="ProtNLM"/>
    </source>
</evidence>
<reference evidence="3 5" key="2">
    <citation type="journal article" date="2016" name="Front. Microbiol.">
        <title>Industrial Acetogenic Biocatalysts: A Comparative Metabolic and Genomic Analysis.</title>
        <authorList>
            <person name="Bengelsdorf F."/>
            <person name="Poehlein A."/>
            <person name="Sonja S."/>
            <person name="Erz C."/>
            <person name="Hummel T."/>
            <person name="Hoffmeister S."/>
            <person name="Daniel R."/>
            <person name="Durre P."/>
        </authorList>
    </citation>
    <scope>NUCLEOTIDE SEQUENCE [LARGE SCALE GENOMIC DNA]</scope>
    <source>
        <strain evidence="3 5">PTA-10522</strain>
    </source>
</reference>